<evidence type="ECO:0000313" key="2">
    <source>
        <dbReference type="Proteomes" id="UP000576792"/>
    </source>
</evidence>
<evidence type="ECO:0000313" key="1">
    <source>
        <dbReference type="EMBL" id="NJC57291.1"/>
    </source>
</evidence>
<dbReference type="Proteomes" id="UP000576792">
    <property type="component" value="Unassembled WGS sequence"/>
</dbReference>
<accession>A0A846S5D8</accession>
<dbReference type="RefSeq" id="WP_167951004.1">
    <property type="nucleotide sequence ID" value="NZ_BAAAPQ010000006.1"/>
</dbReference>
<sequence>MKRQVTQRQSMTMTGILGLAGIAHFLRPEAFDSIVPPRLGDPRFLTYASGAAELGCATLLALPPTRRLGGLAAAALMVAVYPANIYTVKKHWHSPRGRAIALARLPLQIPLVWASWNIAIDRNEGSR</sequence>
<gene>
    <name evidence="1" type="ORF">BKA07_002326</name>
</gene>
<proteinExistence type="predicted"/>
<name>A0A846S5D8_9MICO</name>
<comment type="caution">
    <text evidence="1">The sequence shown here is derived from an EMBL/GenBank/DDBJ whole genome shotgun (WGS) entry which is preliminary data.</text>
</comment>
<reference evidence="1 2" key="1">
    <citation type="submission" date="2020-03" db="EMBL/GenBank/DDBJ databases">
        <title>Sequencing the genomes of 1000 actinobacteria strains.</title>
        <authorList>
            <person name="Klenk H.-P."/>
        </authorList>
    </citation>
    <scope>NUCLEOTIDE SEQUENCE [LARGE SCALE GENOMIC DNA]</scope>
    <source>
        <strain evidence="1 2">DSM 18964</strain>
    </source>
</reference>
<dbReference type="AlphaFoldDB" id="A0A846S5D8"/>
<organism evidence="1 2">
    <name type="scientific">Brevibacterium marinum</name>
    <dbReference type="NCBI Taxonomy" id="418643"/>
    <lineage>
        <taxon>Bacteria</taxon>
        <taxon>Bacillati</taxon>
        <taxon>Actinomycetota</taxon>
        <taxon>Actinomycetes</taxon>
        <taxon>Micrococcales</taxon>
        <taxon>Brevibacteriaceae</taxon>
        <taxon>Brevibacterium</taxon>
    </lineage>
</organism>
<dbReference type="PANTHER" id="PTHR36974">
    <property type="entry name" value="MEMBRANE PROTEIN-RELATED"/>
    <property type="match status" value="1"/>
</dbReference>
<keyword evidence="2" id="KW-1185">Reference proteome</keyword>
<protein>
    <submittedName>
        <fullName evidence="1">Putative membrane protein</fullName>
    </submittedName>
</protein>
<dbReference type="EMBL" id="JAATJN010000001">
    <property type="protein sequence ID" value="NJC57291.1"/>
    <property type="molecule type" value="Genomic_DNA"/>
</dbReference>
<dbReference type="PANTHER" id="PTHR36974:SF1">
    <property type="entry name" value="DOXX FAMILY MEMBRANE PROTEIN"/>
    <property type="match status" value="1"/>
</dbReference>